<dbReference type="SUPFAM" id="SSF54427">
    <property type="entry name" value="NTF2-like"/>
    <property type="match status" value="1"/>
</dbReference>
<dbReference type="Pfam" id="PF12680">
    <property type="entry name" value="SnoaL_2"/>
    <property type="match status" value="1"/>
</dbReference>
<reference evidence="2" key="1">
    <citation type="journal article" date="2020" name="bioRxiv">
        <title>Comparative genomics of Chlamydomonas.</title>
        <authorList>
            <person name="Craig R.J."/>
            <person name="Hasan A.R."/>
            <person name="Ness R.W."/>
            <person name="Keightley P.D."/>
        </authorList>
    </citation>
    <scope>NUCLEOTIDE SEQUENCE</scope>
    <source>
        <strain evidence="2">CCAP 11/70</strain>
    </source>
</reference>
<evidence type="ECO:0000313" key="2">
    <source>
        <dbReference type="EMBL" id="KAG2490513.1"/>
    </source>
</evidence>
<evidence type="ECO:0000313" key="3">
    <source>
        <dbReference type="Proteomes" id="UP000612055"/>
    </source>
</evidence>
<name>A0A836BWU3_9CHLO</name>
<proteinExistence type="predicted"/>
<evidence type="ECO:0000259" key="1">
    <source>
        <dbReference type="Pfam" id="PF12680"/>
    </source>
</evidence>
<organism evidence="2 3">
    <name type="scientific">Edaphochlamys debaryana</name>
    <dbReference type="NCBI Taxonomy" id="47281"/>
    <lineage>
        <taxon>Eukaryota</taxon>
        <taxon>Viridiplantae</taxon>
        <taxon>Chlorophyta</taxon>
        <taxon>core chlorophytes</taxon>
        <taxon>Chlorophyceae</taxon>
        <taxon>CS clade</taxon>
        <taxon>Chlamydomonadales</taxon>
        <taxon>Chlamydomonadales incertae sedis</taxon>
        <taxon>Edaphochlamys</taxon>
    </lineage>
</organism>
<keyword evidence="3" id="KW-1185">Reference proteome</keyword>
<dbReference type="Gene3D" id="3.10.450.50">
    <property type="match status" value="1"/>
</dbReference>
<dbReference type="InterPro" id="IPR037401">
    <property type="entry name" value="SnoaL-like"/>
</dbReference>
<dbReference type="Proteomes" id="UP000612055">
    <property type="component" value="Unassembled WGS sequence"/>
</dbReference>
<sequence length="122" mass="13399">MLLSRTETLEQVFPLLAPDASYRSDALGSSWEGREAIRGMMEGFFAKLPDVRWEVRSLAVEPSSAPQGVQGVQGVRVAVEFTRYWTNEEGQAVVATGREWIYVDPAGGPGSIQHVHVAKLDP</sequence>
<dbReference type="EMBL" id="JAEHOE010000061">
    <property type="protein sequence ID" value="KAG2490513.1"/>
    <property type="molecule type" value="Genomic_DNA"/>
</dbReference>
<comment type="caution">
    <text evidence="2">The sequence shown here is derived from an EMBL/GenBank/DDBJ whole genome shotgun (WGS) entry which is preliminary data.</text>
</comment>
<dbReference type="InterPro" id="IPR032710">
    <property type="entry name" value="NTF2-like_dom_sf"/>
</dbReference>
<gene>
    <name evidence="2" type="ORF">HYH03_011135</name>
</gene>
<feature type="domain" description="SnoaL-like" evidence="1">
    <location>
        <begin position="8"/>
        <end position="96"/>
    </location>
</feature>
<accession>A0A836BWU3</accession>
<dbReference type="AlphaFoldDB" id="A0A836BWU3"/>
<dbReference type="OrthoDB" id="531655at2759"/>
<protein>
    <recommendedName>
        <fullName evidence="1">SnoaL-like domain-containing protein</fullName>
    </recommendedName>
</protein>